<name>A0AAV4R000_CAEEX</name>
<accession>A0AAV4R000</accession>
<reference evidence="1 2" key="1">
    <citation type="submission" date="2021-06" db="EMBL/GenBank/DDBJ databases">
        <title>Caerostris extrusa draft genome.</title>
        <authorList>
            <person name="Kono N."/>
            <person name="Arakawa K."/>
        </authorList>
    </citation>
    <scope>NUCLEOTIDE SEQUENCE [LARGE SCALE GENOMIC DNA]</scope>
</reference>
<sequence length="89" mass="10138">MRLYCQLADVFTPVIGTTLPIWLSVSRMHEFSFMFVHALASNARWWPAITATYGMTWTNHKIGWISNRSRGVETFSHPIDAASILGHVM</sequence>
<dbReference type="AlphaFoldDB" id="A0AAV4R000"/>
<dbReference type="Proteomes" id="UP001054945">
    <property type="component" value="Unassembled WGS sequence"/>
</dbReference>
<evidence type="ECO:0000313" key="2">
    <source>
        <dbReference type="Proteomes" id="UP001054945"/>
    </source>
</evidence>
<evidence type="ECO:0000313" key="1">
    <source>
        <dbReference type="EMBL" id="GIY14869.1"/>
    </source>
</evidence>
<dbReference type="EMBL" id="BPLR01007156">
    <property type="protein sequence ID" value="GIY14869.1"/>
    <property type="molecule type" value="Genomic_DNA"/>
</dbReference>
<protein>
    <submittedName>
        <fullName evidence="1">Uncharacterized protein</fullName>
    </submittedName>
</protein>
<organism evidence="1 2">
    <name type="scientific">Caerostris extrusa</name>
    <name type="common">Bark spider</name>
    <name type="synonym">Caerostris bankana</name>
    <dbReference type="NCBI Taxonomy" id="172846"/>
    <lineage>
        <taxon>Eukaryota</taxon>
        <taxon>Metazoa</taxon>
        <taxon>Ecdysozoa</taxon>
        <taxon>Arthropoda</taxon>
        <taxon>Chelicerata</taxon>
        <taxon>Arachnida</taxon>
        <taxon>Araneae</taxon>
        <taxon>Araneomorphae</taxon>
        <taxon>Entelegynae</taxon>
        <taxon>Araneoidea</taxon>
        <taxon>Araneidae</taxon>
        <taxon>Caerostris</taxon>
    </lineage>
</organism>
<comment type="caution">
    <text evidence="1">The sequence shown here is derived from an EMBL/GenBank/DDBJ whole genome shotgun (WGS) entry which is preliminary data.</text>
</comment>
<keyword evidence="2" id="KW-1185">Reference proteome</keyword>
<gene>
    <name evidence="1" type="ORF">CEXT_518961</name>
</gene>
<proteinExistence type="predicted"/>